<dbReference type="PANTHER" id="PTHR43441">
    <property type="entry name" value="RIBOSOMAL-PROTEIN-SERINE ACETYLTRANSFERASE"/>
    <property type="match status" value="1"/>
</dbReference>
<organism evidence="2 3">
    <name type="scientific">Streptomyces vulcanius</name>
    <dbReference type="NCBI Taxonomy" id="1441876"/>
    <lineage>
        <taxon>Bacteria</taxon>
        <taxon>Bacillati</taxon>
        <taxon>Actinomycetota</taxon>
        <taxon>Actinomycetes</taxon>
        <taxon>Kitasatosporales</taxon>
        <taxon>Streptomycetaceae</taxon>
        <taxon>Streptomyces</taxon>
    </lineage>
</organism>
<sequence>MDINDRRMDINGSLTVPPPPLRLTGHGITLREWTDDDMGDLVTLYDDPEIARWTPVASPFDAGAARAYLDRARTGRDDGQKVQLAITTDGVRPKGEVLLFRSPSDGRDAELAYGVGPEHRGQGLAGRAVRLLAEHAVRELRPRRVVLCIEEGNAASEGVARTAGFTLSDDPPVPRRSERREALLRVWSLRVRANGDGRG</sequence>
<evidence type="ECO:0000313" key="2">
    <source>
        <dbReference type="EMBL" id="MFC4500987.1"/>
    </source>
</evidence>
<dbReference type="EMBL" id="JBHSFK010000009">
    <property type="protein sequence ID" value="MFC4500987.1"/>
    <property type="molecule type" value="Genomic_DNA"/>
</dbReference>
<evidence type="ECO:0000259" key="1">
    <source>
        <dbReference type="PROSITE" id="PS51186"/>
    </source>
</evidence>
<dbReference type="Gene3D" id="3.40.630.30">
    <property type="match status" value="1"/>
</dbReference>
<dbReference type="GO" id="GO:0016746">
    <property type="term" value="F:acyltransferase activity"/>
    <property type="evidence" value="ECO:0007669"/>
    <property type="project" value="UniProtKB-KW"/>
</dbReference>
<dbReference type="InterPro" id="IPR000182">
    <property type="entry name" value="GNAT_dom"/>
</dbReference>
<gene>
    <name evidence="2" type="ORF">ACFPIH_15860</name>
</gene>
<dbReference type="SUPFAM" id="SSF55729">
    <property type="entry name" value="Acyl-CoA N-acyltransferases (Nat)"/>
    <property type="match status" value="1"/>
</dbReference>
<dbReference type="Pfam" id="PF13302">
    <property type="entry name" value="Acetyltransf_3"/>
    <property type="match status" value="1"/>
</dbReference>
<protein>
    <submittedName>
        <fullName evidence="2">GNAT family N-acetyltransferase</fullName>
        <ecNumber evidence="2">2.3.-.-</ecNumber>
    </submittedName>
</protein>
<proteinExistence type="predicted"/>
<name>A0ABV9ANK3_9ACTN</name>
<reference evidence="3" key="1">
    <citation type="journal article" date="2019" name="Int. J. Syst. Evol. Microbiol.">
        <title>The Global Catalogue of Microorganisms (GCM) 10K type strain sequencing project: providing services to taxonomists for standard genome sequencing and annotation.</title>
        <authorList>
            <consortium name="The Broad Institute Genomics Platform"/>
            <consortium name="The Broad Institute Genome Sequencing Center for Infectious Disease"/>
            <person name="Wu L."/>
            <person name="Ma J."/>
        </authorList>
    </citation>
    <scope>NUCLEOTIDE SEQUENCE [LARGE SCALE GENOMIC DNA]</scope>
    <source>
        <strain evidence="3">CGMCC 4.7177</strain>
    </source>
</reference>
<dbReference type="Proteomes" id="UP001595839">
    <property type="component" value="Unassembled WGS sequence"/>
</dbReference>
<dbReference type="CDD" id="cd04301">
    <property type="entry name" value="NAT_SF"/>
    <property type="match status" value="1"/>
</dbReference>
<evidence type="ECO:0000313" key="3">
    <source>
        <dbReference type="Proteomes" id="UP001595839"/>
    </source>
</evidence>
<dbReference type="EC" id="2.3.-.-" evidence="2"/>
<dbReference type="InterPro" id="IPR051908">
    <property type="entry name" value="Ribosomal_N-acetyltransferase"/>
</dbReference>
<keyword evidence="2" id="KW-0808">Transferase</keyword>
<dbReference type="PANTHER" id="PTHR43441:SF10">
    <property type="entry name" value="ACETYLTRANSFERASE"/>
    <property type="match status" value="1"/>
</dbReference>
<feature type="domain" description="N-acetyltransferase" evidence="1">
    <location>
        <begin position="28"/>
        <end position="190"/>
    </location>
</feature>
<keyword evidence="3" id="KW-1185">Reference proteome</keyword>
<keyword evidence="2" id="KW-0012">Acyltransferase</keyword>
<dbReference type="InterPro" id="IPR016181">
    <property type="entry name" value="Acyl_CoA_acyltransferase"/>
</dbReference>
<dbReference type="RefSeq" id="WP_381172528.1">
    <property type="nucleotide sequence ID" value="NZ_JBHSFK010000009.1"/>
</dbReference>
<dbReference type="PROSITE" id="PS51186">
    <property type="entry name" value="GNAT"/>
    <property type="match status" value="1"/>
</dbReference>
<accession>A0ABV9ANK3</accession>
<comment type="caution">
    <text evidence="2">The sequence shown here is derived from an EMBL/GenBank/DDBJ whole genome shotgun (WGS) entry which is preliminary data.</text>
</comment>